<gene>
    <name evidence="3" type="ORF">Taro_001796</name>
</gene>
<dbReference type="InterPro" id="IPR002156">
    <property type="entry name" value="RNaseH_domain"/>
</dbReference>
<keyword evidence="4" id="KW-1185">Reference proteome</keyword>
<reference evidence="3" key="1">
    <citation type="submission" date="2017-07" db="EMBL/GenBank/DDBJ databases">
        <title>Taro Niue Genome Assembly and Annotation.</title>
        <authorList>
            <person name="Atibalentja N."/>
            <person name="Keating K."/>
            <person name="Fields C.J."/>
        </authorList>
    </citation>
    <scope>NUCLEOTIDE SEQUENCE</scope>
    <source>
        <strain evidence="3">Niue_2</strain>
        <tissue evidence="3">Leaf</tissue>
    </source>
</reference>
<feature type="domain" description="RNase H type-1" evidence="2">
    <location>
        <begin position="75"/>
        <end position="134"/>
    </location>
</feature>
<dbReference type="SUPFAM" id="SSF53098">
    <property type="entry name" value="Ribonuclease H-like"/>
    <property type="match status" value="1"/>
</dbReference>
<feature type="region of interest" description="Disordered" evidence="1">
    <location>
        <begin position="1"/>
        <end position="25"/>
    </location>
</feature>
<dbReference type="InterPro" id="IPR053151">
    <property type="entry name" value="RNase_H-like"/>
</dbReference>
<dbReference type="GO" id="GO:0003676">
    <property type="term" value="F:nucleic acid binding"/>
    <property type="evidence" value="ECO:0007669"/>
    <property type="project" value="InterPro"/>
</dbReference>
<dbReference type="EMBL" id="NMUH01000039">
    <property type="protein sequence ID" value="MQL69506.1"/>
    <property type="molecule type" value="Genomic_DNA"/>
</dbReference>
<sequence>MRLIAQHVDRRADGPVHGGEEGDPEEVDGTILEFKVAPSPQEMQVIMLFGFSPNFSTKQLKLIHWIPPIMDYCLNVDGASKGNPGVCGGGGCIRDKKGVVLVAFAHYYGFGNSIIAEARALCGGICLADFLGLRIAMGRVEELLVAEELWNAHTKPFFFPFSSAATCTNRPLEVDQSTLCQYKAVLDCNPRTCPFSARFRRRPCECDGPIGRVLGS</sequence>
<dbReference type="Gene3D" id="3.30.420.10">
    <property type="entry name" value="Ribonuclease H-like superfamily/Ribonuclease H"/>
    <property type="match status" value="1"/>
</dbReference>
<feature type="compositionally biased region" description="Basic and acidic residues" evidence="1">
    <location>
        <begin position="7"/>
        <end position="20"/>
    </location>
</feature>
<dbReference type="Proteomes" id="UP000652761">
    <property type="component" value="Unassembled WGS sequence"/>
</dbReference>
<name>A0A843TGZ2_COLES</name>
<dbReference type="PANTHER" id="PTHR47723:SF19">
    <property type="entry name" value="POLYNUCLEOTIDYL TRANSFERASE, RIBONUCLEASE H-LIKE SUPERFAMILY PROTEIN"/>
    <property type="match status" value="1"/>
</dbReference>
<dbReference type="InterPro" id="IPR036397">
    <property type="entry name" value="RNaseH_sf"/>
</dbReference>
<protein>
    <recommendedName>
        <fullName evidence="2">RNase H type-1 domain-containing protein</fullName>
    </recommendedName>
</protein>
<dbReference type="InterPro" id="IPR012337">
    <property type="entry name" value="RNaseH-like_sf"/>
</dbReference>
<proteinExistence type="predicted"/>
<dbReference type="AlphaFoldDB" id="A0A843TGZ2"/>
<evidence type="ECO:0000259" key="2">
    <source>
        <dbReference type="Pfam" id="PF13456"/>
    </source>
</evidence>
<dbReference type="Pfam" id="PF13456">
    <property type="entry name" value="RVT_3"/>
    <property type="match status" value="1"/>
</dbReference>
<evidence type="ECO:0000256" key="1">
    <source>
        <dbReference type="SAM" id="MobiDB-lite"/>
    </source>
</evidence>
<dbReference type="PANTHER" id="PTHR47723">
    <property type="entry name" value="OS05G0353850 PROTEIN"/>
    <property type="match status" value="1"/>
</dbReference>
<dbReference type="GO" id="GO:0004523">
    <property type="term" value="F:RNA-DNA hybrid ribonuclease activity"/>
    <property type="evidence" value="ECO:0007669"/>
    <property type="project" value="InterPro"/>
</dbReference>
<comment type="caution">
    <text evidence="3">The sequence shown here is derived from an EMBL/GenBank/DDBJ whole genome shotgun (WGS) entry which is preliminary data.</text>
</comment>
<evidence type="ECO:0000313" key="3">
    <source>
        <dbReference type="EMBL" id="MQL69506.1"/>
    </source>
</evidence>
<organism evidence="3 4">
    <name type="scientific">Colocasia esculenta</name>
    <name type="common">Wild taro</name>
    <name type="synonym">Arum esculentum</name>
    <dbReference type="NCBI Taxonomy" id="4460"/>
    <lineage>
        <taxon>Eukaryota</taxon>
        <taxon>Viridiplantae</taxon>
        <taxon>Streptophyta</taxon>
        <taxon>Embryophyta</taxon>
        <taxon>Tracheophyta</taxon>
        <taxon>Spermatophyta</taxon>
        <taxon>Magnoliopsida</taxon>
        <taxon>Liliopsida</taxon>
        <taxon>Araceae</taxon>
        <taxon>Aroideae</taxon>
        <taxon>Colocasieae</taxon>
        <taxon>Colocasia</taxon>
    </lineage>
</organism>
<evidence type="ECO:0000313" key="4">
    <source>
        <dbReference type="Proteomes" id="UP000652761"/>
    </source>
</evidence>
<accession>A0A843TGZ2</accession>